<accession>A0A9P4P1M3</accession>
<dbReference type="Proteomes" id="UP000800235">
    <property type="component" value="Unassembled WGS sequence"/>
</dbReference>
<comment type="caution">
    <text evidence="2">The sequence shown here is derived from an EMBL/GenBank/DDBJ whole genome shotgun (WGS) entry which is preliminary data.</text>
</comment>
<gene>
    <name evidence="2" type="ORF">EJ08DRAFT_387200</name>
</gene>
<protein>
    <submittedName>
        <fullName evidence="2">Uncharacterized protein</fullName>
    </submittedName>
</protein>
<sequence length="197" mass="22334">MEANLLRAQKDEDRAAESRARAELNGLRTERNHRQQVGHAIALIISGNHTLAKEGKEQLKRCGTLPLLGQREHHLKIERIAKDALAAHGEQIQGNTESCIDSVERDHVRKQPFEIPEKAPVSSLADVKLVREEQIKEREGNVKGREEKLKEGEEKLKEGEGTLKVGEENLMEREKTFTELSDRLITHSRVANCRSRT</sequence>
<evidence type="ECO:0000313" key="3">
    <source>
        <dbReference type="Proteomes" id="UP000800235"/>
    </source>
</evidence>
<proteinExistence type="predicted"/>
<evidence type="ECO:0000313" key="2">
    <source>
        <dbReference type="EMBL" id="KAF2435014.1"/>
    </source>
</evidence>
<name>A0A9P4P1M3_9PEZI</name>
<dbReference type="AlphaFoldDB" id="A0A9P4P1M3"/>
<organism evidence="2 3">
    <name type="scientific">Tothia fuscella</name>
    <dbReference type="NCBI Taxonomy" id="1048955"/>
    <lineage>
        <taxon>Eukaryota</taxon>
        <taxon>Fungi</taxon>
        <taxon>Dikarya</taxon>
        <taxon>Ascomycota</taxon>
        <taxon>Pezizomycotina</taxon>
        <taxon>Dothideomycetes</taxon>
        <taxon>Pleosporomycetidae</taxon>
        <taxon>Venturiales</taxon>
        <taxon>Cylindrosympodiaceae</taxon>
        <taxon>Tothia</taxon>
    </lineage>
</organism>
<reference evidence="2" key="1">
    <citation type="journal article" date="2020" name="Stud. Mycol.">
        <title>101 Dothideomycetes genomes: a test case for predicting lifestyles and emergence of pathogens.</title>
        <authorList>
            <person name="Haridas S."/>
            <person name="Albert R."/>
            <person name="Binder M."/>
            <person name="Bloem J."/>
            <person name="Labutti K."/>
            <person name="Salamov A."/>
            <person name="Andreopoulos B."/>
            <person name="Baker S."/>
            <person name="Barry K."/>
            <person name="Bills G."/>
            <person name="Bluhm B."/>
            <person name="Cannon C."/>
            <person name="Castanera R."/>
            <person name="Culley D."/>
            <person name="Daum C."/>
            <person name="Ezra D."/>
            <person name="Gonzalez J."/>
            <person name="Henrissat B."/>
            <person name="Kuo A."/>
            <person name="Liang C."/>
            <person name="Lipzen A."/>
            <person name="Lutzoni F."/>
            <person name="Magnuson J."/>
            <person name="Mondo S."/>
            <person name="Nolan M."/>
            <person name="Ohm R."/>
            <person name="Pangilinan J."/>
            <person name="Park H.-J."/>
            <person name="Ramirez L."/>
            <person name="Alfaro M."/>
            <person name="Sun H."/>
            <person name="Tritt A."/>
            <person name="Yoshinaga Y."/>
            <person name="Zwiers L.-H."/>
            <person name="Turgeon B."/>
            <person name="Goodwin S."/>
            <person name="Spatafora J."/>
            <person name="Crous P."/>
            <person name="Grigoriev I."/>
        </authorList>
    </citation>
    <scope>NUCLEOTIDE SEQUENCE</scope>
    <source>
        <strain evidence="2">CBS 130266</strain>
    </source>
</reference>
<feature type="region of interest" description="Disordered" evidence="1">
    <location>
        <begin position="139"/>
        <end position="161"/>
    </location>
</feature>
<evidence type="ECO:0000256" key="1">
    <source>
        <dbReference type="SAM" id="MobiDB-lite"/>
    </source>
</evidence>
<keyword evidence="3" id="KW-1185">Reference proteome</keyword>
<dbReference type="EMBL" id="MU007014">
    <property type="protein sequence ID" value="KAF2435014.1"/>
    <property type="molecule type" value="Genomic_DNA"/>
</dbReference>